<feature type="transmembrane region" description="Helical" evidence="6">
    <location>
        <begin position="359"/>
        <end position="383"/>
    </location>
</feature>
<comment type="subcellular location">
    <subcellularLocation>
        <location evidence="1">Cell membrane</location>
        <topology evidence="1">Multi-pass membrane protein</topology>
    </subcellularLocation>
</comment>
<reference evidence="8 9" key="1">
    <citation type="submission" date="2019-06" db="EMBL/GenBank/DDBJ databases">
        <title>Sequencing the genomes of 1000 actinobacteria strains.</title>
        <authorList>
            <person name="Klenk H.-P."/>
        </authorList>
    </citation>
    <scope>NUCLEOTIDE SEQUENCE [LARGE SCALE GENOMIC DNA]</scope>
    <source>
        <strain evidence="8 9">DSM 24083</strain>
    </source>
</reference>
<dbReference type="Proteomes" id="UP000319746">
    <property type="component" value="Unassembled WGS sequence"/>
</dbReference>
<organism evidence="8 9">
    <name type="scientific">Enteractinococcus coprophilus</name>
    <dbReference type="NCBI Taxonomy" id="1027633"/>
    <lineage>
        <taxon>Bacteria</taxon>
        <taxon>Bacillati</taxon>
        <taxon>Actinomycetota</taxon>
        <taxon>Actinomycetes</taxon>
        <taxon>Micrococcales</taxon>
        <taxon>Micrococcaceae</taxon>
    </lineage>
</organism>
<dbReference type="InterPro" id="IPR020846">
    <property type="entry name" value="MFS_dom"/>
</dbReference>
<name>A0A543AG87_9MICC</name>
<evidence type="ECO:0000313" key="9">
    <source>
        <dbReference type="Proteomes" id="UP000319746"/>
    </source>
</evidence>
<feature type="transmembrane region" description="Helical" evidence="6">
    <location>
        <begin position="164"/>
        <end position="187"/>
    </location>
</feature>
<feature type="transmembrane region" description="Helical" evidence="6">
    <location>
        <begin position="430"/>
        <end position="450"/>
    </location>
</feature>
<dbReference type="AlphaFoldDB" id="A0A543AG87"/>
<feature type="region of interest" description="Disordered" evidence="5">
    <location>
        <begin position="1"/>
        <end position="25"/>
    </location>
</feature>
<protein>
    <submittedName>
        <fullName evidence="8">MFS transporter</fullName>
    </submittedName>
</protein>
<feature type="domain" description="Major facilitator superfamily (MFS) profile" evidence="7">
    <location>
        <begin position="39"/>
        <end position="454"/>
    </location>
</feature>
<evidence type="ECO:0000313" key="8">
    <source>
        <dbReference type="EMBL" id="TQL71582.1"/>
    </source>
</evidence>
<dbReference type="InterPro" id="IPR011701">
    <property type="entry name" value="MFS"/>
</dbReference>
<dbReference type="GO" id="GO:0005886">
    <property type="term" value="C:plasma membrane"/>
    <property type="evidence" value="ECO:0007669"/>
    <property type="project" value="UniProtKB-SubCell"/>
</dbReference>
<evidence type="ECO:0000256" key="1">
    <source>
        <dbReference type="ARBA" id="ARBA00004651"/>
    </source>
</evidence>
<feature type="transmembrane region" description="Helical" evidence="6">
    <location>
        <begin position="193"/>
        <end position="212"/>
    </location>
</feature>
<dbReference type="PANTHER" id="PTHR11662:SF450">
    <property type="entry name" value="BLR1003 PROTEIN"/>
    <property type="match status" value="1"/>
</dbReference>
<dbReference type="Pfam" id="PF07690">
    <property type="entry name" value="MFS_1"/>
    <property type="match status" value="1"/>
</dbReference>
<accession>A0A543AG87</accession>
<dbReference type="PANTHER" id="PTHR11662">
    <property type="entry name" value="SOLUTE CARRIER FAMILY 17"/>
    <property type="match status" value="1"/>
</dbReference>
<dbReference type="GO" id="GO:0022857">
    <property type="term" value="F:transmembrane transporter activity"/>
    <property type="evidence" value="ECO:0007669"/>
    <property type="project" value="InterPro"/>
</dbReference>
<keyword evidence="2 6" id="KW-0812">Transmembrane</keyword>
<keyword evidence="4 6" id="KW-0472">Membrane</keyword>
<gene>
    <name evidence="8" type="ORF">FB556_2070</name>
</gene>
<evidence type="ECO:0000256" key="4">
    <source>
        <dbReference type="ARBA" id="ARBA00023136"/>
    </source>
</evidence>
<dbReference type="PROSITE" id="PS50850">
    <property type="entry name" value="MFS"/>
    <property type="match status" value="1"/>
</dbReference>
<evidence type="ECO:0000256" key="3">
    <source>
        <dbReference type="ARBA" id="ARBA00022989"/>
    </source>
</evidence>
<dbReference type="SUPFAM" id="SSF103473">
    <property type="entry name" value="MFS general substrate transporter"/>
    <property type="match status" value="1"/>
</dbReference>
<dbReference type="EMBL" id="VFOU01000003">
    <property type="protein sequence ID" value="TQL71582.1"/>
    <property type="molecule type" value="Genomic_DNA"/>
</dbReference>
<feature type="transmembrane region" description="Helical" evidence="6">
    <location>
        <begin position="130"/>
        <end position="152"/>
    </location>
</feature>
<evidence type="ECO:0000256" key="5">
    <source>
        <dbReference type="SAM" id="MobiDB-lite"/>
    </source>
</evidence>
<feature type="transmembrane region" description="Helical" evidence="6">
    <location>
        <begin position="262"/>
        <end position="282"/>
    </location>
</feature>
<dbReference type="InterPro" id="IPR050382">
    <property type="entry name" value="MFS_Na/Anion_cotransporter"/>
</dbReference>
<comment type="caution">
    <text evidence="8">The sequence shown here is derived from an EMBL/GenBank/DDBJ whole genome shotgun (WGS) entry which is preliminary data.</text>
</comment>
<evidence type="ECO:0000256" key="6">
    <source>
        <dbReference type="SAM" id="Phobius"/>
    </source>
</evidence>
<feature type="transmembrane region" description="Helical" evidence="6">
    <location>
        <begin position="335"/>
        <end position="353"/>
    </location>
</feature>
<sequence length="464" mass="49328">MANQISIRPSSPTGSADKMQSADPATWSARRRKRYGWLITVMLLILMMISWADKAILGIVAMPLMEDLNISEAQFGLLGSAVFMLFGIAQLVAAPIANRVQAKWILLILCVIWSIAQVPVIIFASLPALWLSRLLLGAGEGPLAPITMHAVYKWFPAAKGATPAALASAGVTLGIVAFAPVLAWITASFGWKSAFIFVALIGVVWAAIWLFIGKEGPYTSVKAEREIEGYPVDDIADPVAAAQAAAADSKVKYRRSLLTPSWILAVLCSFFGYWTFTVATTWLPAYFENVLGANTQQSGSLIALPALWGAIATVGLSWLTEVLGSRGWSTRYSRGLVLSLSTIFSGVMVLLGTMASTPLLAIVCFTFGFGTAPALFALTYLVAAEMTSIGQRGAMLQFTNAFLTTGGLCAPMFVGILVGAAATPAMGYELSFLITGGVMSGIGLLAALGINQQRDRKKLGLDLI</sequence>
<proteinExistence type="predicted"/>
<feature type="transmembrane region" description="Helical" evidence="6">
    <location>
        <begin position="104"/>
        <end position="124"/>
    </location>
</feature>
<evidence type="ECO:0000256" key="2">
    <source>
        <dbReference type="ARBA" id="ARBA00022692"/>
    </source>
</evidence>
<feature type="transmembrane region" description="Helical" evidence="6">
    <location>
        <begin position="35"/>
        <end position="53"/>
    </location>
</feature>
<dbReference type="RefSeq" id="WP_246057378.1">
    <property type="nucleotide sequence ID" value="NZ_BAABAN010000001.1"/>
</dbReference>
<feature type="compositionally biased region" description="Polar residues" evidence="5">
    <location>
        <begin position="1"/>
        <end position="14"/>
    </location>
</feature>
<dbReference type="InterPro" id="IPR036259">
    <property type="entry name" value="MFS_trans_sf"/>
</dbReference>
<feature type="transmembrane region" description="Helical" evidence="6">
    <location>
        <begin position="73"/>
        <end position="92"/>
    </location>
</feature>
<dbReference type="Gene3D" id="1.20.1250.20">
    <property type="entry name" value="MFS general substrate transporter like domains"/>
    <property type="match status" value="2"/>
</dbReference>
<evidence type="ECO:0000259" key="7">
    <source>
        <dbReference type="PROSITE" id="PS50850"/>
    </source>
</evidence>
<feature type="transmembrane region" description="Helical" evidence="6">
    <location>
        <begin position="302"/>
        <end position="323"/>
    </location>
</feature>
<feature type="transmembrane region" description="Helical" evidence="6">
    <location>
        <begin position="395"/>
        <end position="418"/>
    </location>
</feature>
<keyword evidence="3 6" id="KW-1133">Transmembrane helix</keyword>
<keyword evidence="9" id="KW-1185">Reference proteome</keyword>